<keyword evidence="5" id="KW-0347">Helicase</keyword>
<dbReference type="SMART" id="SM00487">
    <property type="entry name" value="DEXDc"/>
    <property type="match status" value="1"/>
</dbReference>
<dbReference type="Pfam" id="PF09369">
    <property type="entry name" value="MZB"/>
    <property type="match status" value="1"/>
</dbReference>
<dbReference type="InterPro" id="IPR011545">
    <property type="entry name" value="DEAD/DEAH_box_helicase_dom"/>
</dbReference>
<dbReference type="AlphaFoldDB" id="A0A846HE25"/>
<dbReference type="RefSeq" id="WP_163519113.1">
    <property type="nucleotide sequence ID" value="NZ_JTCM02000065.1"/>
</dbReference>
<evidence type="ECO:0000259" key="4">
    <source>
        <dbReference type="PROSITE" id="PS51194"/>
    </source>
</evidence>
<dbReference type="GO" id="GO:0006289">
    <property type="term" value="P:nucleotide-excision repair"/>
    <property type="evidence" value="ECO:0007669"/>
    <property type="project" value="TreeGrafter"/>
</dbReference>
<name>A0A846HE25_9CYAN</name>
<sequence length="900" mass="101510">MNNRPEWLQPSRCIYSKQYGTIQINTIIGENLHFRKGNISQVIFNWREEIEQGNLTPVQNALSPRSLIYQQIASELEGRNKLAHCDIIPEQPANYQPIPENVHPAVSKALTQLGINQLYSHQIQAWSAYNQSSDIILETPTSSGKSISFLLPVIHECLKGNSCIIFFNLKALAFDQEEKIKEFINLLPEPIRPAILNINGDTPSQERKKLYTHKPSIICVTPDVWNHELTNYQFDNYNFIETLRKISIITVDEAHYYGGIFGSNFALLNRRTQLLIKLAGSDISKLQYIFASATISNSQEIAQKISNRKSNFTVISQSGARKAETTFISLKPQNSTLYATAEIAASLVSKDVVGICFCDSREMVKTLTQTIRKILTENGLFNLQNSISAFYANLKNNQRRKIIADIKSGEIKFIVSTSALEAGLDLGCIDAVLICKYPGSILSFRQRAGRAGRKEEGLVVFIPSKQSILDSYYSKNPERLLTDPPEVINFNPNFENLLACHILACCKESRPTINQISKHFGQTGLAIANQLLQENKLVYSFNSKLACARNLGYVHGDIKIRGSKSNNINYINTSTGEEFEQSAVNTALREVYPNAIYTAQDFDGNPVWYKSSELKIQEGQAFLKPIGQTNLFTRPQGLIKFEEVKTTGEAKSIKLPMGVIKLTHKICNISESVSGYRLYNRESKWTCPNQDCRNHNQSLASKLQNCSICNSELTDKDIIQLVEEVLYKEALTISCSTSCLQIEIDRQARNFFKSKVEQIRLPIKNQKYIPKEERELFEYKETDICIHSLAHQLMLALPLVEHGASSKDIDFMLYEEPTQPNLVGYFFDTVEGGTGMCNTLFQYLEKAVSRAKLLVENCPCKHGCSNCTVIYRCPDDNTAISKQVGLLILQNLIQQEVQIV</sequence>
<dbReference type="InterPro" id="IPR014001">
    <property type="entry name" value="Helicase_ATP-bd"/>
</dbReference>
<evidence type="ECO:0000259" key="3">
    <source>
        <dbReference type="PROSITE" id="PS51192"/>
    </source>
</evidence>
<dbReference type="PROSITE" id="PS51194">
    <property type="entry name" value="HELICASE_CTER"/>
    <property type="match status" value="1"/>
</dbReference>
<evidence type="ECO:0000256" key="1">
    <source>
        <dbReference type="ARBA" id="ARBA00022741"/>
    </source>
</evidence>
<organism evidence="5 6">
    <name type="scientific">Hassallia byssoidea VB512170</name>
    <dbReference type="NCBI Taxonomy" id="1304833"/>
    <lineage>
        <taxon>Bacteria</taxon>
        <taxon>Bacillati</taxon>
        <taxon>Cyanobacteriota</taxon>
        <taxon>Cyanophyceae</taxon>
        <taxon>Nostocales</taxon>
        <taxon>Tolypothrichaceae</taxon>
        <taxon>Hassallia</taxon>
    </lineage>
</organism>
<dbReference type="SMART" id="SM00490">
    <property type="entry name" value="HELICc"/>
    <property type="match status" value="1"/>
</dbReference>
<protein>
    <submittedName>
        <fullName evidence="5">DEAD/DEAH box helicase</fullName>
    </submittedName>
</protein>
<dbReference type="Gene3D" id="3.40.50.300">
    <property type="entry name" value="P-loop containing nucleotide triphosphate hydrolases"/>
    <property type="match status" value="2"/>
</dbReference>
<evidence type="ECO:0000256" key="2">
    <source>
        <dbReference type="ARBA" id="ARBA00022840"/>
    </source>
</evidence>
<keyword evidence="6" id="KW-1185">Reference proteome</keyword>
<gene>
    <name evidence="5" type="ORF">PI95_022840</name>
</gene>
<dbReference type="PANTHER" id="PTHR47957:SF3">
    <property type="entry name" value="ATP-DEPENDENT HELICASE HRQ1"/>
    <property type="match status" value="1"/>
</dbReference>
<evidence type="ECO:0000313" key="6">
    <source>
        <dbReference type="Proteomes" id="UP000031549"/>
    </source>
</evidence>
<keyword evidence="2" id="KW-0067">ATP-binding</keyword>
<dbReference type="PROSITE" id="PS51192">
    <property type="entry name" value="HELICASE_ATP_BIND_1"/>
    <property type="match status" value="1"/>
</dbReference>
<dbReference type="InterPro" id="IPR018973">
    <property type="entry name" value="MZB"/>
</dbReference>
<feature type="domain" description="Helicase ATP-binding" evidence="3">
    <location>
        <begin position="126"/>
        <end position="313"/>
    </location>
</feature>
<dbReference type="Pfam" id="PF00271">
    <property type="entry name" value="Helicase_C"/>
    <property type="match status" value="1"/>
</dbReference>
<dbReference type="GO" id="GO:0043138">
    <property type="term" value="F:3'-5' DNA helicase activity"/>
    <property type="evidence" value="ECO:0007669"/>
    <property type="project" value="TreeGrafter"/>
</dbReference>
<dbReference type="GO" id="GO:0036297">
    <property type="term" value="P:interstrand cross-link repair"/>
    <property type="evidence" value="ECO:0007669"/>
    <property type="project" value="TreeGrafter"/>
</dbReference>
<feature type="domain" description="Helicase C-terminal" evidence="4">
    <location>
        <begin position="340"/>
        <end position="498"/>
    </location>
</feature>
<evidence type="ECO:0000313" key="5">
    <source>
        <dbReference type="EMBL" id="NEU75313.1"/>
    </source>
</evidence>
<dbReference type="InterPro" id="IPR027417">
    <property type="entry name" value="P-loop_NTPase"/>
</dbReference>
<dbReference type="SUPFAM" id="SSF52540">
    <property type="entry name" value="P-loop containing nucleoside triphosphate hydrolases"/>
    <property type="match status" value="1"/>
</dbReference>
<dbReference type="InterPro" id="IPR001650">
    <property type="entry name" value="Helicase_C-like"/>
</dbReference>
<proteinExistence type="predicted"/>
<dbReference type="GO" id="GO:0003676">
    <property type="term" value="F:nucleic acid binding"/>
    <property type="evidence" value="ECO:0007669"/>
    <property type="project" value="InterPro"/>
</dbReference>
<dbReference type="Pfam" id="PF00270">
    <property type="entry name" value="DEAD"/>
    <property type="match status" value="1"/>
</dbReference>
<reference evidence="5 6" key="1">
    <citation type="journal article" date="2015" name="Genome Announc.">
        <title>Draft Genome Sequence of Cyanobacterium Hassallia byssoidea Strain VB512170, Isolated from Monuments in India.</title>
        <authorList>
            <person name="Singh D."/>
            <person name="Chandrababunaidu M.M."/>
            <person name="Panda A."/>
            <person name="Sen D."/>
            <person name="Bhattacharyya S."/>
            <person name="Adhikary S.P."/>
            <person name="Tripathy S."/>
        </authorList>
    </citation>
    <scope>NUCLEOTIDE SEQUENCE [LARGE SCALE GENOMIC DNA]</scope>
    <source>
        <strain evidence="5 6">VB512170</strain>
    </source>
</reference>
<accession>A0A846HE25</accession>
<comment type="caution">
    <text evidence="5">The sequence shown here is derived from an EMBL/GenBank/DDBJ whole genome shotgun (WGS) entry which is preliminary data.</text>
</comment>
<dbReference type="GO" id="GO:0005524">
    <property type="term" value="F:ATP binding"/>
    <property type="evidence" value="ECO:0007669"/>
    <property type="project" value="UniProtKB-KW"/>
</dbReference>
<dbReference type="PANTHER" id="PTHR47957">
    <property type="entry name" value="ATP-DEPENDENT HELICASE HRQ1"/>
    <property type="match status" value="1"/>
</dbReference>
<dbReference type="EMBL" id="JTCM02000065">
    <property type="protein sequence ID" value="NEU75313.1"/>
    <property type="molecule type" value="Genomic_DNA"/>
</dbReference>
<dbReference type="Proteomes" id="UP000031549">
    <property type="component" value="Unassembled WGS sequence"/>
</dbReference>
<keyword evidence="1" id="KW-0547">Nucleotide-binding</keyword>
<keyword evidence="5" id="KW-0378">Hydrolase</keyword>